<name>A0A0R3VZ92_TAEAS</name>
<organism evidence="2">
    <name type="scientific">Taenia asiatica</name>
    <name type="common">Asian tapeworm</name>
    <dbReference type="NCBI Taxonomy" id="60517"/>
    <lineage>
        <taxon>Eukaryota</taxon>
        <taxon>Metazoa</taxon>
        <taxon>Spiralia</taxon>
        <taxon>Lophotrochozoa</taxon>
        <taxon>Platyhelminthes</taxon>
        <taxon>Cestoda</taxon>
        <taxon>Eucestoda</taxon>
        <taxon>Cyclophyllidea</taxon>
        <taxon>Taeniidae</taxon>
        <taxon>Taenia</taxon>
    </lineage>
</organism>
<protein>
    <submittedName>
        <fullName evidence="2">Organic anion transporter</fullName>
    </submittedName>
</protein>
<keyword evidence="1" id="KW-1133">Transmembrane helix</keyword>
<dbReference type="PANTHER" id="PTHR11388:SF100">
    <property type="entry name" value="SOLUTE CARRIER ORGANIC ANION TRANSPORTER FAMILY MEMBER 4A1"/>
    <property type="match status" value="1"/>
</dbReference>
<keyword evidence="1" id="KW-0472">Membrane</keyword>
<accession>A0A0R3VZ92</accession>
<feature type="transmembrane region" description="Helical" evidence="1">
    <location>
        <begin position="6"/>
        <end position="24"/>
    </location>
</feature>
<proteinExistence type="predicted"/>
<dbReference type="InterPro" id="IPR004156">
    <property type="entry name" value="OATP"/>
</dbReference>
<dbReference type="AlphaFoldDB" id="A0A0R3VZ92"/>
<feature type="transmembrane region" description="Helical" evidence="1">
    <location>
        <begin position="45"/>
        <end position="69"/>
    </location>
</feature>
<dbReference type="WBParaSite" id="TASK_0000273601-mRNA-1">
    <property type="protein sequence ID" value="TASK_0000273601-mRNA-1"/>
    <property type="gene ID" value="TASK_0000273601"/>
</dbReference>
<dbReference type="STRING" id="60517.A0A0R3VZ92"/>
<dbReference type="PANTHER" id="PTHR11388">
    <property type="entry name" value="ORGANIC ANION TRANSPORTER"/>
    <property type="match status" value="1"/>
</dbReference>
<keyword evidence="1" id="KW-0812">Transmembrane</keyword>
<reference evidence="2" key="1">
    <citation type="submission" date="2017-02" db="UniProtKB">
        <authorList>
            <consortium name="WormBaseParasite"/>
        </authorList>
    </citation>
    <scope>IDENTIFICATION</scope>
</reference>
<sequence>LYSSAGLGPAFGFMAGAAFLQIYIDAPSIQPPSASQLDVYSQSWLGAWWLGMVIFGVVACLPALPVLAFPRCLPNPTGNGECGEMEAEGGISCPSEPPTVNTAARGTQSTLKWVKKVRSEVGLWVPDDSNAHQTTVLWSLLCYRLGIVLQAAFTSLSTNADAMHEVYRLHQPWHSGGSEAIST</sequence>
<dbReference type="GO" id="GO:0055085">
    <property type="term" value="P:transmembrane transport"/>
    <property type="evidence" value="ECO:0007669"/>
    <property type="project" value="InterPro"/>
</dbReference>
<dbReference type="Pfam" id="PF03137">
    <property type="entry name" value="OATP"/>
    <property type="match status" value="1"/>
</dbReference>
<evidence type="ECO:0000313" key="2">
    <source>
        <dbReference type="WBParaSite" id="TASK_0000273601-mRNA-1"/>
    </source>
</evidence>
<evidence type="ECO:0000256" key="1">
    <source>
        <dbReference type="SAM" id="Phobius"/>
    </source>
</evidence>
<dbReference type="GO" id="GO:0016020">
    <property type="term" value="C:membrane"/>
    <property type="evidence" value="ECO:0007669"/>
    <property type="project" value="InterPro"/>
</dbReference>